<dbReference type="AlphaFoldDB" id="A0A3A2ZDZ4"/>
<evidence type="ECO:0000313" key="7">
    <source>
        <dbReference type="Proteomes" id="UP000266188"/>
    </source>
</evidence>
<evidence type="ECO:0000256" key="4">
    <source>
        <dbReference type="ARBA" id="ARBA00023033"/>
    </source>
</evidence>
<keyword evidence="3" id="KW-0560">Oxidoreductase</keyword>
<evidence type="ECO:0000313" key="6">
    <source>
        <dbReference type="EMBL" id="RJE21368.1"/>
    </source>
</evidence>
<feature type="domain" description="FAD-binding" evidence="5">
    <location>
        <begin position="311"/>
        <end position="349"/>
    </location>
</feature>
<protein>
    <submittedName>
        <fullName evidence="6">FAD binding domain protein</fullName>
    </submittedName>
</protein>
<dbReference type="InterPro" id="IPR036188">
    <property type="entry name" value="FAD/NAD-bd_sf"/>
</dbReference>
<dbReference type="PANTHER" id="PTHR46972">
    <property type="entry name" value="MONOOXYGENASE ASQM-RELATED"/>
    <property type="match status" value="1"/>
</dbReference>
<reference evidence="7" key="1">
    <citation type="submission" date="2017-02" db="EMBL/GenBank/DDBJ databases">
        <authorList>
            <person name="Tafer H."/>
            <person name="Lopandic K."/>
        </authorList>
    </citation>
    <scope>NUCLEOTIDE SEQUENCE [LARGE SCALE GENOMIC DNA]</scope>
    <source>
        <strain evidence="7">CBS 366.77</strain>
    </source>
</reference>
<gene>
    <name evidence="6" type="ORF">PHISCL_06300</name>
</gene>
<accession>A0A3A2ZDZ4</accession>
<keyword evidence="7" id="KW-1185">Reference proteome</keyword>
<dbReference type="PANTHER" id="PTHR46972:SF1">
    <property type="entry name" value="FAD DEPENDENT OXIDOREDUCTASE DOMAIN-CONTAINING PROTEIN"/>
    <property type="match status" value="1"/>
</dbReference>
<evidence type="ECO:0000256" key="3">
    <source>
        <dbReference type="ARBA" id="ARBA00023002"/>
    </source>
</evidence>
<dbReference type="OrthoDB" id="655030at2759"/>
<evidence type="ECO:0000259" key="5">
    <source>
        <dbReference type="Pfam" id="PF01494"/>
    </source>
</evidence>
<dbReference type="GO" id="GO:0004497">
    <property type="term" value="F:monooxygenase activity"/>
    <property type="evidence" value="ECO:0007669"/>
    <property type="project" value="UniProtKB-KW"/>
</dbReference>
<proteinExistence type="predicted"/>
<dbReference type="InterPro" id="IPR002938">
    <property type="entry name" value="FAD-bd"/>
</dbReference>
<dbReference type="SUPFAM" id="SSF51905">
    <property type="entry name" value="FAD/NAD(P)-binding domain"/>
    <property type="match status" value="1"/>
</dbReference>
<feature type="domain" description="FAD-binding" evidence="5">
    <location>
        <begin position="8"/>
        <end position="206"/>
    </location>
</feature>
<dbReference type="EMBL" id="MVGC01000233">
    <property type="protein sequence ID" value="RJE21368.1"/>
    <property type="molecule type" value="Genomic_DNA"/>
</dbReference>
<organism evidence="6 7">
    <name type="scientific">Aspergillus sclerotialis</name>
    <dbReference type="NCBI Taxonomy" id="2070753"/>
    <lineage>
        <taxon>Eukaryota</taxon>
        <taxon>Fungi</taxon>
        <taxon>Dikarya</taxon>
        <taxon>Ascomycota</taxon>
        <taxon>Pezizomycotina</taxon>
        <taxon>Eurotiomycetes</taxon>
        <taxon>Eurotiomycetidae</taxon>
        <taxon>Eurotiales</taxon>
        <taxon>Aspergillaceae</taxon>
        <taxon>Aspergillus</taxon>
        <taxon>Aspergillus subgen. Polypaecilum</taxon>
    </lineage>
</organism>
<dbReference type="Pfam" id="PF01494">
    <property type="entry name" value="FAD_binding_3"/>
    <property type="match status" value="2"/>
</dbReference>
<dbReference type="PRINTS" id="PR00420">
    <property type="entry name" value="RNGMNOXGNASE"/>
</dbReference>
<keyword evidence="1" id="KW-0285">Flavoprotein</keyword>
<evidence type="ECO:0000256" key="1">
    <source>
        <dbReference type="ARBA" id="ARBA00022630"/>
    </source>
</evidence>
<keyword evidence="4" id="KW-0503">Monooxygenase</keyword>
<sequence length="414" mass="44906">MAPSQPRIAIIGGGPGGLTLGLLLHKHGIQSTIFERRRKPTDEGLAQPSGMLDLHEESGLAAIRECGLYDQFLQLTGECSEAQKVSDKDGTILHADEGELSERPEISRNNLTKLLTFHLPPETIKWGHKLVSASSLSTPNRTATELDFGSNGKYTFDLVVGADGAWSQVRKLLTDVKPQYAGIQGITATIRHIMTKYPHLSALVGQGSFSALGLRHGVMAQRGQQDSARVYMFLTTADEGFASTSGLMDMTASSAKNVLLSDDTLLGRWGPTIKELVTVACDEESIDHPGTTLDIKPLYTLPIGVSWEHKAGVTLIGDAAHLMCPWAGEGVNLAMWDSLLLAHAITKARRIASDDSDSFQRALDPLMKEFEEDMVARAKEKAEETYSNGQMLFGEDGAKAFAEFFRSVYGDSAV</sequence>
<name>A0A3A2ZDZ4_9EURO</name>
<dbReference type="STRING" id="2070753.A0A3A2ZDZ4"/>
<dbReference type="GO" id="GO:0071949">
    <property type="term" value="F:FAD binding"/>
    <property type="evidence" value="ECO:0007669"/>
    <property type="project" value="InterPro"/>
</dbReference>
<keyword evidence="2" id="KW-0274">FAD</keyword>
<dbReference type="Proteomes" id="UP000266188">
    <property type="component" value="Unassembled WGS sequence"/>
</dbReference>
<dbReference type="Gene3D" id="3.50.50.60">
    <property type="entry name" value="FAD/NAD(P)-binding domain"/>
    <property type="match status" value="1"/>
</dbReference>
<comment type="caution">
    <text evidence="6">The sequence shown here is derived from an EMBL/GenBank/DDBJ whole genome shotgun (WGS) entry which is preliminary data.</text>
</comment>
<evidence type="ECO:0000256" key="2">
    <source>
        <dbReference type="ARBA" id="ARBA00022827"/>
    </source>
</evidence>